<dbReference type="CDD" id="cd00006">
    <property type="entry name" value="PTS_IIA_man"/>
    <property type="match status" value="1"/>
</dbReference>
<proteinExistence type="predicted"/>
<keyword evidence="2" id="KW-0813">Transport</keyword>
<dbReference type="InterPro" id="IPR051471">
    <property type="entry name" value="Bacterial_PTS_sugar_comp"/>
</dbReference>
<dbReference type="PROSITE" id="PS51096">
    <property type="entry name" value="PTS_EIIA_TYPE_4"/>
    <property type="match status" value="1"/>
</dbReference>
<organism evidence="9 10">
    <name type="scientific">Anaerorhabdus furcosa</name>
    <dbReference type="NCBI Taxonomy" id="118967"/>
    <lineage>
        <taxon>Bacteria</taxon>
        <taxon>Bacillati</taxon>
        <taxon>Bacillota</taxon>
        <taxon>Erysipelotrichia</taxon>
        <taxon>Erysipelotrichales</taxon>
        <taxon>Erysipelotrichaceae</taxon>
        <taxon>Anaerorhabdus</taxon>
    </lineage>
</organism>
<dbReference type="InterPro" id="IPR036662">
    <property type="entry name" value="PTS_EIIA_man-typ_sf"/>
</dbReference>
<keyword evidence="4" id="KW-0762">Sugar transport</keyword>
<protein>
    <submittedName>
        <fullName evidence="9">PTS system, mannose-specific IIA component</fullName>
    </submittedName>
</protein>
<dbReference type="AlphaFoldDB" id="A0A1T4MX69"/>
<accession>A0A1T4MX69</accession>
<evidence type="ECO:0000313" key="9">
    <source>
        <dbReference type="EMBL" id="SJZ71375.1"/>
    </source>
</evidence>
<dbReference type="PANTHER" id="PTHR33799:SF1">
    <property type="entry name" value="PTS SYSTEM MANNOSE-SPECIFIC EIIAB COMPONENT-RELATED"/>
    <property type="match status" value="1"/>
</dbReference>
<feature type="domain" description="PTS EIIA type-4" evidence="8">
    <location>
        <begin position="1"/>
        <end position="119"/>
    </location>
</feature>
<evidence type="ECO:0000256" key="3">
    <source>
        <dbReference type="ARBA" id="ARBA00022490"/>
    </source>
</evidence>
<comment type="subcellular location">
    <subcellularLocation>
        <location evidence="1">Cytoplasm</location>
    </subcellularLocation>
</comment>
<dbReference type="SUPFAM" id="SSF53062">
    <property type="entry name" value="PTS system fructose IIA component-like"/>
    <property type="match status" value="1"/>
</dbReference>
<reference evidence="10" key="1">
    <citation type="submission" date="2017-02" db="EMBL/GenBank/DDBJ databases">
        <authorList>
            <person name="Varghese N."/>
            <person name="Submissions S."/>
        </authorList>
    </citation>
    <scope>NUCLEOTIDE SEQUENCE [LARGE SCALE GENOMIC DNA]</scope>
    <source>
        <strain evidence="10">ATCC 25662</strain>
    </source>
</reference>
<evidence type="ECO:0000256" key="4">
    <source>
        <dbReference type="ARBA" id="ARBA00022597"/>
    </source>
</evidence>
<dbReference type="InterPro" id="IPR033887">
    <property type="entry name" value="PTS_IIA_man"/>
</dbReference>
<dbReference type="Pfam" id="PF03610">
    <property type="entry name" value="EIIA-man"/>
    <property type="match status" value="1"/>
</dbReference>
<dbReference type="GO" id="GO:0016020">
    <property type="term" value="C:membrane"/>
    <property type="evidence" value="ECO:0007669"/>
    <property type="project" value="InterPro"/>
</dbReference>
<dbReference type="EMBL" id="FUWY01000003">
    <property type="protein sequence ID" value="SJZ71375.1"/>
    <property type="molecule type" value="Genomic_DNA"/>
</dbReference>
<dbReference type="GO" id="GO:0009401">
    <property type="term" value="P:phosphoenolpyruvate-dependent sugar phosphotransferase system"/>
    <property type="evidence" value="ECO:0007669"/>
    <property type="project" value="UniProtKB-KW"/>
</dbReference>
<dbReference type="Gene3D" id="3.40.50.510">
    <property type="entry name" value="Phosphotransferase system, mannose-type IIA component"/>
    <property type="match status" value="1"/>
</dbReference>
<keyword evidence="5" id="KW-0808">Transferase</keyword>
<sequence>MRGILLISHGFYAEAFKESLKMIAGNVENLYACCLEPTDGPEEFKAKLAAVEPKLDGYDKVLVFADLFGGSPCNTACQYFMTKEKYSFIAGMNFPMVLNALLSEDSELDAIIEQGRESIVDVRAFMQAMMSSDEDE</sequence>
<evidence type="ECO:0000256" key="1">
    <source>
        <dbReference type="ARBA" id="ARBA00004496"/>
    </source>
</evidence>
<dbReference type="RefSeq" id="WP_078711852.1">
    <property type="nucleotide sequence ID" value="NZ_FUWY01000003.1"/>
</dbReference>
<keyword evidence="7" id="KW-0418">Kinase</keyword>
<evidence type="ECO:0000313" key="10">
    <source>
        <dbReference type="Proteomes" id="UP000243297"/>
    </source>
</evidence>
<name>A0A1T4MX69_9FIRM</name>
<keyword evidence="3" id="KW-0963">Cytoplasm</keyword>
<dbReference type="InterPro" id="IPR004701">
    <property type="entry name" value="PTS_EIIA_man-typ"/>
</dbReference>
<gene>
    <name evidence="9" type="ORF">SAMN02745191_1452</name>
</gene>
<dbReference type="OrthoDB" id="9799827at2"/>
<dbReference type="GO" id="GO:0005737">
    <property type="term" value="C:cytoplasm"/>
    <property type="evidence" value="ECO:0007669"/>
    <property type="project" value="UniProtKB-SubCell"/>
</dbReference>
<dbReference type="PANTHER" id="PTHR33799">
    <property type="entry name" value="PTS PERMEASE-RELATED-RELATED"/>
    <property type="match status" value="1"/>
</dbReference>
<evidence type="ECO:0000256" key="2">
    <source>
        <dbReference type="ARBA" id="ARBA00022448"/>
    </source>
</evidence>
<evidence type="ECO:0000256" key="7">
    <source>
        <dbReference type="ARBA" id="ARBA00022777"/>
    </source>
</evidence>
<dbReference type="STRING" id="118967.SAMN02745191_1452"/>
<keyword evidence="10" id="KW-1185">Reference proteome</keyword>
<dbReference type="GO" id="GO:0016301">
    <property type="term" value="F:kinase activity"/>
    <property type="evidence" value="ECO:0007669"/>
    <property type="project" value="UniProtKB-KW"/>
</dbReference>
<evidence type="ECO:0000259" key="8">
    <source>
        <dbReference type="PROSITE" id="PS51096"/>
    </source>
</evidence>
<dbReference type="Proteomes" id="UP000243297">
    <property type="component" value="Unassembled WGS sequence"/>
</dbReference>
<evidence type="ECO:0000256" key="5">
    <source>
        <dbReference type="ARBA" id="ARBA00022679"/>
    </source>
</evidence>
<evidence type="ECO:0000256" key="6">
    <source>
        <dbReference type="ARBA" id="ARBA00022683"/>
    </source>
</evidence>
<keyword evidence="6" id="KW-0598">Phosphotransferase system</keyword>